<evidence type="ECO:0000313" key="2">
    <source>
        <dbReference type="EMBL" id="AGB44669.1"/>
    </source>
</evidence>
<protein>
    <recommendedName>
        <fullName evidence="4">DUF1127 domain-containing protein</fullName>
    </recommendedName>
</protein>
<proteinExistence type="predicted"/>
<dbReference type="STRING" id="754035.Mesau_02231"/>
<evidence type="ECO:0000313" key="3">
    <source>
        <dbReference type="Proteomes" id="UP000010998"/>
    </source>
</evidence>
<dbReference type="KEGG" id="mam:Mesau_02231"/>
<feature type="region of interest" description="Disordered" evidence="1">
    <location>
        <begin position="1"/>
        <end position="26"/>
    </location>
</feature>
<dbReference type="RefSeq" id="WP_015316117.1">
    <property type="nucleotide sequence ID" value="NC_019973.1"/>
</dbReference>
<sequence length="85" mass="9617">MLTKNFPGNLSDRPLRPRPWDADTMMPAPNQGEFVMSVLSSIGRIATRYAAARARHRSERILLSLPAALRKDIGFPEILDTRNNR</sequence>
<evidence type="ECO:0008006" key="4">
    <source>
        <dbReference type="Google" id="ProtNLM"/>
    </source>
</evidence>
<reference evidence="3" key="1">
    <citation type="submission" date="2012-02" db="EMBL/GenBank/DDBJ databases">
        <title>Complete sequence of Mesorhizobium australicum WSM2073.</title>
        <authorList>
            <person name="Lucas S."/>
            <person name="Han J."/>
            <person name="Lapidus A."/>
            <person name="Cheng J.-F."/>
            <person name="Goodwin L."/>
            <person name="Pitluck S."/>
            <person name="Peters L."/>
            <person name="Gu W."/>
            <person name="Detter J.C."/>
            <person name="Han C."/>
            <person name="Tapia R."/>
            <person name="Land M."/>
            <person name="Hauser L."/>
            <person name="Kyrpides N."/>
            <person name="Ivanova N."/>
            <person name="Pagani I."/>
            <person name="Reeve W.G."/>
            <person name="Howieson J.G."/>
            <person name="Tiwari R.P."/>
            <person name="O'Hara G.W."/>
            <person name="Atkins C.A."/>
            <person name="Ronson C.W."/>
            <person name="Nandasena K.G."/>
            <person name="Woyke T."/>
        </authorList>
    </citation>
    <scope>NUCLEOTIDE SEQUENCE [LARGE SCALE GENOMIC DNA]</scope>
    <source>
        <strain evidence="3">LMG 24608 / HAMBI 3006 / WSM2073</strain>
    </source>
</reference>
<dbReference type="AlphaFoldDB" id="L0KJX7"/>
<organism evidence="2 3">
    <name type="scientific">Mesorhizobium australicum (strain HAMBI 3006 / LMG 24608 / WSM2073)</name>
    <dbReference type="NCBI Taxonomy" id="754035"/>
    <lineage>
        <taxon>Bacteria</taxon>
        <taxon>Pseudomonadati</taxon>
        <taxon>Pseudomonadota</taxon>
        <taxon>Alphaproteobacteria</taxon>
        <taxon>Hyphomicrobiales</taxon>
        <taxon>Phyllobacteriaceae</taxon>
        <taxon>Mesorhizobium</taxon>
    </lineage>
</organism>
<dbReference type="GeneID" id="90993412"/>
<gene>
    <name evidence="2" type="ordered locus">Mesau_02231</name>
</gene>
<dbReference type="EMBL" id="CP003358">
    <property type="protein sequence ID" value="AGB44669.1"/>
    <property type="molecule type" value="Genomic_DNA"/>
</dbReference>
<dbReference type="HOGENOM" id="CLU_2508843_0_0_5"/>
<name>L0KJX7_MESAW</name>
<evidence type="ECO:0000256" key="1">
    <source>
        <dbReference type="SAM" id="MobiDB-lite"/>
    </source>
</evidence>
<accession>L0KJX7</accession>
<keyword evidence="3" id="KW-1185">Reference proteome</keyword>
<dbReference type="Proteomes" id="UP000010998">
    <property type="component" value="Chromosome"/>
</dbReference>